<dbReference type="Proteomes" id="UP000680815">
    <property type="component" value="Unassembled WGS sequence"/>
</dbReference>
<feature type="compositionally biased region" description="Basic residues" evidence="1">
    <location>
        <begin position="347"/>
        <end position="357"/>
    </location>
</feature>
<gene>
    <name evidence="2" type="ORF">J5Y09_18740</name>
</gene>
<accession>A0ABS4AYZ6</accession>
<feature type="compositionally biased region" description="Low complexity" evidence="1">
    <location>
        <begin position="187"/>
        <end position="196"/>
    </location>
</feature>
<sequence length="365" mass="39712">MSDAASERERQDGALVSIEAQCDLAIAALKEARTLPEVLKIQATAEALRVYAVRIKAARAAQNGIARVIFLAEARVGAELEAAQARGELQRPGGDRGNQHTGGKVPDGANATPKIADVLGSRKAAAQAKQMHRAGPAAIEREVAEATAQDRPASRQRILNPRRPTPAPPPQAPAPAAAPPPSPPSPLSTDAPDPASFSGTARARLEQAIEAHKRRLDRELEGRIHAEVTRRLEEWRQEAERTVGIRIAALEKRATQAEATVAALRGRFPHNMFRLLLEAVHPDRWHGSAKEARATEAFQYLTDHRAALAMTPEEEAAKIAAVKREAEQREWMRRAAAMRAAQEAERKRKAAERRAARKAQQEPSA</sequence>
<name>A0ABS4AYZ6_9PROT</name>
<evidence type="ECO:0000256" key="1">
    <source>
        <dbReference type="SAM" id="MobiDB-lite"/>
    </source>
</evidence>
<organism evidence="2 3">
    <name type="scientific">Roseomonas nitratireducens</name>
    <dbReference type="NCBI Taxonomy" id="2820810"/>
    <lineage>
        <taxon>Bacteria</taxon>
        <taxon>Pseudomonadati</taxon>
        <taxon>Pseudomonadota</taxon>
        <taxon>Alphaproteobacteria</taxon>
        <taxon>Acetobacterales</taxon>
        <taxon>Roseomonadaceae</taxon>
        <taxon>Roseomonas</taxon>
    </lineage>
</organism>
<keyword evidence="3" id="KW-1185">Reference proteome</keyword>
<reference evidence="2 3" key="1">
    <citation type="submission" date="2021-03" db="EMBL/GenBank/DDBJ databases">
        <authorList>
            <person name="So Y."/>
        </authorList>
    </citation>
    <scope>NUCLEOTIDE SEQUENCE [LARGE SCALE GENOMIC DNA]</scope>
    <source>
        <strain evidence="2 3">PWR1</strain>
    </source>
</reference>
<proteinExistence type="predicted"/>
<feature type="region of interest" description="Disordered" evidence="1">
    <location>
        <begin position="144"/>
        <end position="198"/>
    </location>
</feature>
<evidence type="ECO:0000313" key="3">
    <source>
        <dbReference type="Proteomes" id="UP000680815"/>
    </source>
</evidence>
<feature type="compositionally biased region" description="Pro residues" evidence="1">
    <location>
        <begin position="163"/>
        <end position="186"/>
    </location>
</feature>
<dbReference type="RefSeq" id="WP_209353354.1">
    <property type="nucleotide sequence ID" value="NZ_JAGIYZ010000021.1"/>
</dbReference>
<dbReference type="EMBL" id="JAGIYZ010000021">
    <property type="protein sequence ID" value="MBP0465971.1"/>
    <property type="molecule type" value="Genomic_DNA"/>
</dbReference>
<evidence type="ECO:0000313" key="2">
    <source>
        <dbReference type="EMBL" id="MBP0465971.1"/>
    </source>
</evidence>
<feature type="region of interest" description="Disordered" evidence="1">
    <location>
        <begin position="333"/>
        <end position="365"/>
    </location>
</feature>
<feature type="region of interest" description="Disordered" evidence="1">
    <location>
        <begin position="86"/>
        <end position="113"/>
    </location>
</feature>
<comment type="caution">
    <text evidence="2">The sequence shown here is derived from an EMBL/GenBank/DDBJ whole genome shotgun (WGS) entry which is preliminary data.</text>
</comment>
<protein>
    <submittedName>
        <fullName evidence="2">Uncharacterized protein</fullName>
    </submittedName>
</protein>